<name>A0A0F9DKA9_9ZZZZ</name>
<proteinExistence type="predicted"/>
<evidence type="ECO:0000313" key="1">
    <source>
        <dbReference type="EMBL" id="KKL18136.1"/>
    </source>
</evidence>
<sequence>MPRTRSRRSNKNKVNATHVEPVIVPVNLSKELSSDIDGILDQTFGRTLENPDLTIEEHAWRHSLDGIELYNEMLRKDVQLRHVFDIRALTCIAQGWQIEPAGEEDADIELAEWVEQRFLRIRHFAMSRQLMFQGISHGYKPAELMFHVDPTGNWTVDEFRNRDPARFRFNADSQLVMTQQGDINKDETMPEEKFITNTWGSDENRYGSGLLRVIYPLWFFKNFALKSFYKFIE</sequence>
<feature type="non-terminal residue" evidence="1">
    <location>
        <position position="233"/>
    </location>
</feature>
<dbReference type="InterPro" id="IPR009279">
    <property type="entry name" value="Portal_Mu"/>
</dbReference>
<comment type="caution">
    <text evidence="1">The sequence shown here is derived from an EMBL/GenBank/DDBJ whole genome shotgun (WGS) entry which is preliminary data.</text>
</comment>
<reference evidence="1" key="1">
    <citation type="journal article" date="2015" name="Nature">
        <title>Complex archaea that bridge the gap between prokaryotes and eukaryotes.</title>
        <authorList>
            <person name="Spang A."/>
            <person name="Saw J.H."/>
            <person name="Jorgensen S.L."/>
            <person name="Zaremba-Niedzwiedzka K."/>
            <person name="Martijn J."/>
            <person name="Lind A.E."/>
            <person name="van Eijk R."/>
            <person name="Schleper C."/>
            <person name="Guy L."/>
            <person name="Ettema T.J."/>
        </authorList>
    </citation>
    <scope>NUCLEOTIDE SEQUENCE</scope>
</reference>
<gene>
    <name evidence="1" type="ORF">LCGC14_2478550</name>
</gene>
<dbReference type="AlphaFoldDB" id="A0A0F9DKA9"/>
<protein>
    <submittedName>
        <fullName evidence="1">Uncharacterized protein</fullName>
    </submittedName>
</protein>
<organism evidence="1">
    <name type="scientific">marine sediment metagenome</name>
    <dbReference type="NCBI Taxonomy" id="412755"/>
    <lineage>
        <taxon>unclassified sequences</taxon>
        <taxon>metagenomes</taxon>
        <taxon>ecological metagenomes</taxon>
    </lineage>
</organism>
<accession>A0A0F9DKA9</accession>
<dbReference type="EMBL" id="LAZR01038987">
    <property type="protein sequence ID" value="KKL18136.1"/>
    <property type="molecule type" value="Genomic_DNA"/>
</dbReference>
<dbReference type="Pfam" id="PF06074">
    <property type="entry name" value="Portal_Mu"/>
    <property type="match status" value="1"/>
</dbReference>